<dbReference type="Proteomes" id="UP000198287">
    <property type="component" value="Unassembled WGS sequence"/>
</dbReference>
<proteinExistence type="predicted"/>
<dbReference type="NCBIfam" id="NF004513">
    <property type="entry name" value="PRK05854.1"/>
    <property type="match status" value="1"/>
</dbReference>
<dbReference type="InterPro" id="IPR036291">
    <property type="entry name" value="NAD(P)-bd_dom_sf"/>
</dbReference>
<keyword evidence="3" id="KW-1185">Reference proteome</keyword>
<dbReference type="OMA" id="DDLQFRH"/>
<keyword evidence="1" id="KW-0560">Oxidoreductase</keyword>
<dbReference type="PANTHER" id="PTHR43157:SF31">
    <property type="entry name" value="PHOSPHATIDYLINOSITOL-GLYCAN BIOSYNTHESIS CLASS F PROTEIN"/>
    <property type="match status" value="1"/>
</dbReference>
<dbReference type="PRINTS" id="PR00081">
    <property type="entry name" value="GDHRDH"/>
</dbReference>
<dbReference type="NCBIfam" id="NF004846">
    <property type="entry name" value="PRK06197.1"/>
    <property type="match status" value="1"/>
</dbReference>
<dbReference type="SUPFAM" id="SSF51735">
    <property type="entry name" value="NAD(P)-binding Rossmann-fold domains"/>
    <property type="match status" value="1"/>
</dbReference>
<dbReference type="EMBL" id="LNIX01000009">
    <property type="protein sequence ID" value="OXA50175.1"/>
    <property type="molecule type" value="Genomic_DNA"/>
</dbReference>
<dbReference type="OrthoDB" id="191139at2759"/>
<name>A0A226DXG9_FOLCA</name>
<dbReference type="Gene3D" id="3.40.50.720">
    <property type="entry name" value="NAD(P)-binding Rossmann-like Domain"/>
    <property type="match status" value="1"/>
</dbReference>
<organism evidence="2 3">
    <name type="scientific">Folsomia candida</name>
    <name type="common">Springtail</name>
    <dbReference type="NCBI Taxonomy" id="158441"/>
    <lineage>
        <taxon>Eukaryota</taxon>
        <taxon>Metazoa</taxon>
        <taxon>Ecdysozoa</taxon>
        <taxon>Arthropoda</taxon>
        <taxon>Hexapoda</taxon>
        <taxon>Collembola</taxon>
        <taxon>Entomobryomorpha</taxon>
        <taxon>Isotomoidea</taxon>
        <taxon>Isotomidae</taxon>
        <taxon>Proisotominae</taxon>
        <taxon>Folsomia</taxon>
    </lineage>
</organism>
<dbReference type="CDD" id="cd05327">
    <property type="entry name" value="retinol-DH_like_SDR_c_like"/>
    <property type="match status" value="1"/>
</dbReference>
<evidence type="ECO:0000256" key="1">
    <source>
        <dbReference type="ARBA" id="ARBA00023002"/>
    </source>
</evidence>
<reference evidence="2 3" key="1">
    <citation type="submission" date="2015-12" db="EMBL/GenBank/DDBJ databases">
        <title>The genome of Folsomia candida.</title>
        <authorList>
            <person name="Faddeeva A."/>
            <person name="Derks M.F."/>
            <person name="Anvar Y."/>
            <person name="Smit S."/>
            <person name="Van Straalen N."/>
            <person name="Roelofs D."/>
        </authorList>
    </citation>
    <scope>NUCLEOTIDE SEQUENCE [LARGE SCALE GENOMIC DNA]</scope>
    <source>
        <strain evidence="2 3">VU population</strain>
        <tissue evidence="2">Whole body</tissue>
    </source>
</reference>
<dbReference type="AlphaFoldDB" id="A0A226DXG9"/>
<protein>
    <submittedName>
        <fullName evidence="2">Retinol dehydrogenase 12</fullName>
    </submittedName>
</protein>
<dbReference type="Pfam" id="PF00106">
    <property type="entry name" value="adh_short"/>
    <property type="match status" value="1"/>
</dbReference>
<accession>A0A226DXG9</accession>
<dbReference type="GO" id="GO:0016491">
    <property type="term" value="F:oxidoreductase activity"/>
    <property type="evidence" value="ECO:0007669"/>
    <property type="project" value="UniProtKB-KW"/>
</dbReference>
<evidence type="ECO:0000313" key="3">
    <source>
        <dbReference type="Proteomes" id="UP000198287"/>
    </source>
</evidence>
<gene>
    <name evidence="2" type="ORF">Fcan01_14961</name>
</gene>
<evidence type="ECO:0000313" key="2">
    <source>
        <dbReference type="EMBL" id="OXA50175.1"/>
    </source>
</evidence>
<sequence>MPKEPKWTTADIPPQDGKLVVVTGATGGLGYETALALAAAGATVILAGRNETKGKEAMEKIYAAVPNAKIAFGLVDLGSLASVRSFATKFLSHHQVLDLLVNNAGIMTPPKRVTTSDGFEMQFGTNHLSHFALTALLLPALKRSAAPRVVTVSSGAAQTGKIHFDDLQWDKQKYCAWLSYSQSKLANLLFTFELQRKSDMAGWGILSTAAHPGYARTDLIANGPGEPNRIMKALQPLVSQSAAEGALPTLFAAVSPEAKPAGFYSPQGTLEMKGPPGPANVPSAAKDVEVAKKLWDVSCELTGVTWE</sequence>
<dbReference type="PANTHER" id="PTHR43157">
    <property type="entry name" value="PHOSPHATIDYLINOSITOL-GLYCAN BIOSYNTHESIS CLASS F PROTEIN-RELATED"/>
    <property type="match status" value="1"/>
</dbReference>
<dbReference type="InterPro" id="IPR002347">
    <property type="entry name" value="SDR_fam"/>
</dbReference>
<comment type="caution">
    <text evidence="2">The sequence shown here is derived from an EMBL/GenBank/DDBJ whole genome shotgun (WGS) entry which is preliminary data.</text>
</comment>